<evidence type="ECO:0000313" key="1">
    <source>
        <dbReference type="EMBL" id="KAG7162212.1"/>
    </source>
</evidence>
<comment type="caution">
    <text evidence="1">The sequence shown here is derived from an EMBL/GenBank/DDBJ whole genome shotgun (WGS) entry which is preliminary data.</text>
</comment>
<sequence>DPKMAGVVHMVVFAGTSHWDKLIVASSVAVTHSTTQSTWIFEDDCHGKESCHMSILNCSQKCHLNYNMNEILNIECIEKGMKKLSIKNSFKGIPQLKCKIYQQWLLKFKQKYSLDMINEHKEHLIIRWTLEDSMPYIIDYEWCNIMKRSVQEKQHLNTIMSWLSTLGGACSALGDYSAQFAERAGTISLQQLDIAFRLGDPLIVSRCRLYAAISLIQQHKFKLAAMVIKSEYHWAQSVAKEVRDERLMNMCLGIWTKLRHDRKLYLMKRQGLSAKTI</sequence>
<dbReference type="PANTHER" id="PTHR36693">
    <property type="entry name" value="GH02722P"/>
    <property type="match status" value="1"/>
</dbReference>
<proteinExistence type="predicted"/>
<dbReference type="EMBL" id="JAHLQT010028013">
    <property type="protein sequence ID" value="KAG7162212.1"/>
    <property type="molecule type" value="Genomic_DNA"/>
</dbReference>
<feature type="non-terminal residue" evidence="1">
    <location>
        <position position="277"/>
    </location>
</feature>
<accession>A0A8J5JPF9</accession>
<dbReference type="Proteomes" id="UP000747542">
    <property type="component" value="Unassembled WGS sequence"/>
</dbReference>
<dbReference type="InterPro" id="IPR032072">
    <property type="entry name" value="DUF4807"/>
</dbReference>
<dbReference type="PANTHER" id="PTHR36693:SF1">
    <property type="entry name" value="GH02722P"/>
    <property type="match status" value="1"/>
</dbReference>
<organism evidence="1 2">
    <name type="scientific">Homarus americanus</name>
    <name type="common">American lobster</name>
    <dbReference type="NCBI Taxonomy" id="6706"/>
    <lineage>
        <taxon>Eukaryota</taxon>
        <taxon>Metazoa</taxon>
        <taxon>Ecdysozoa</taxon>
        <taxon>Arthropoda</taxon>
        <taxon>Crustacea</taxon>
        <taxon>Multicrustacea</taxon>
        <taxon>Malacostraca</taxon>
        <taxon>Eumalacostraca</taxon>
        <taxon>Eucarida</taxon>
        <taxon>Decapoda</taxon>
        <taxon>Pleocyemata</taxon>
        <taxon>Astacidea</taxon>
        <taxon>Nephropoidea</taxon>
        <taxon>Nephropidae</taxon>
        <taxon>Homarus</taxon>
    </lineage>
</organism>
<gene>
    <name evidence="1" type="ORF">Hamer_G010887</name>
</gene>
<reference evidence="1" key="1">
    <citation type="journal article" date="2021" name="Sci. Adv.">
        <title>The American lobster genome reveals insights on longevity, neural, and immune adaptations.</title>
        <authorList>
            <person name="Polinski J.M."/>
            <person name="Zimin A.V."/>
            <person name="Clark K.F."/>
            <person name="Kohn A.B."/>
            <person name="Sadowski N."/>
            <person name="Timp W."/>
            <person name="Ptitsyn A."/>
            <person name="Khanna P."/>
            <person name="Romanova D.Y."/>
            <person name="Williams P."/>
            <person name="Greenwood S.J."/>
            <person name="Moroz L.L."/>
            <person name="Walt D.R."/>
            <person name="Bodnar A.G."/>
        </authorList>
    </citation>
    <scope>NUCLEOTIDE SEQUENCE</scope>
    <source>
        <strain evidence="1">GMGI-L3</strain>
    </source>
</reference>
<dbReference type="Pfam" id="PF16065">
    <property type="entry name" value="DUF4807"/>
    <property type="match status" value="1"/>
</dbReference>
<evidence type="ECO:0000313" key="2">
    <source>
        <dbReference type="Proteomes" id="UP000747542"/>
    </source>
</evidence>
<name>A0A8J5JPF9_HOMAM</name>
<keyword evidence="2" id="KW-1185">Reference proteome</keyword>
<dbReference type="AlphaFoldDB" id="A0A8J5JPF9"/>
<protein>
    <submittedName>
        <fullName evidence="1">Uncharacterized protein</fullName>
    </submittedName>
</protein>